<dbReference type="EMBL" id="GBEZ01009799">
    <property type="protein sequence ID" value="JAC75817.1"/>
    <property type="molecule type" value="Transcribed_RNA"/>
</dbReference>
<feature type="non-terminal residue" evidence="2">
    <location>
        <position position="82"/>
    </location>
</feature>
<gene>
    <name evidence="2" type="ORF">TSPGSL018_21980</name>
</gene>
<feature type="region of interest" description="Disordered" evidence="1">
    <location>
        <begin position="1"/>
        <end position="82"/>
    </location>
</feature>
<sequence length="82" mass="8631">GGGARSKRAREVRSERRGRRAPTSGRRAGDGCRERVMGGGRGAAGEPGERDRGSEGRGAWGARSAAAPGQRAHRSLRPGRRP</sequence>
<protein>
    <submittedName>
        <fullName evidence="2">Uncharacterized protein</fullName>
    </submittedName>
</protein>
<proteinExistence type="predicted"/>
<feature type="non-terminal residue" evidence="2">
    <location>
        <position position="1"/>
    </location>
</feature>
<feature type="compositionally biased region" description="Basic and acidic residues" evidence="1">
    <location>
        <begin position="27"/>
        <end position="36"/>
    </location>
</feature>
<feature type="compositionally biased region" description="Basic residues" evidence="1">
    <location>
        <begin position="71"/>
        <end position="82"/>
    </location>
</feature>
<accession>A0A061RSF4</accession>
<organism evidence="2">
    <name type="scientific">Tetraselmis sp. GSL018</name>
    <dbReference type="NCBI Taxonomy" id="582737"/>
    <lineage>
        <taxon>Eukaryota</taxon>
        <taxon>Viridiplantae</taxon>
        <taxon>Chlorophyta</taxon>
        <taxon>core chlorophytes</taxon>
        <taxon>Chlorodendrophyceae</taxon>
        <taxon>Chlorodendrales</taxon>
        <taxon>Chlorodendraceae</taxon>
        <taxon>Tetraselmis</taxon>
    </lineage>
</organism>
<feature type="compositionally biased region" description="Low complexity" evidence="1">
    <location>
        <begin position="60"/>
        <end position="69"/>
    </location>
</feature>
<dbReference type="AlphaFoldDB" id="A0A061RSF4"/>
<evidence type="ECO:0000256" key="1">
    <source>
        <dbReference type="SAM" id="MobiDB-lite"/>
    </source>
</evidence>
<reference evidence="2" key="1">
    <citation type="submission" date="2014-05" db="EMBL/GenBank/DDBJ databases">
        <title>The transcriptome of the halophilic microalga Tetraselmis sp. GSL018 isolated from the Great Salt Lake, Utah.</title>
        <authorList>
            <person name="Jinkerson R.E."/>
            <person name="D'Adamo S."/>
            <person name="Posewitz M.C."/>
        </authorList>
    </citation>
    <scope>NUCLEOTIDE SEQUENCE</scope>
    <source>
        <strain evidence="2">GSL018</strain>
    </source>
</reference>
<name>A0A061RSF4_9CHLO</name>
<evidence type="ECO:0000313" key="2">
    <source>
        <dbReference type="EMBL" id="JAC75817.1"/>
    </source>
</evidence>